<evidence type="ECO:0000256" key="2">
    <source>
        <dbReference type="ARBA" id="ARBA00022737"/>
    </source>
</evidence>
<dbReference type="EMBL" id="LRBV02000005">
    <property type="status" value="NOT_ANNOTATED_CDS"/>
    <property type="molecule type" value="Genomic_DNA"/>
</dbReference>
<dbReference type="InterPro" id="IPR042197">
    <property type="entry name" value="Apaf_helical"/>
</dbReference>
<evidence type="ECO:0000256" key="1">
    <source>
        <dbReference type="ARBA" id="ARBA00022614"/>
    </source>
</evidence>
<dbReference type="PANTHER" id="PTHR11017:SF271">
    <property type="entry name" value="DISEASE RESISTANCE PROTEIN (TIR-NBS-LRR CLASS) FAMILY"/>
    <property type="match status" value="1"/>
</dbReference>
<keyword evidence="2" id="KW-0677">Repeat</keyword>
<dbReference type="GO" id="GO:0006952">
    <property type="term" value="P:defense response"/>
    <property type="evidence" value="ECO:0007669"/>
    <property type="project" value="UniProtKB-KW"/>
</dbReference>
<dbReference type="InterPro" id="IPR044974">
    <property type="entry name" value="Disease_R_plants"/>
</dbReference>
<dbReference type="Gene3D" id="3.40.50.10140">
    <property type="entry name" value="Toll/interleukin-1 receptor homology (TIR) domain"/>
    <property type="match status" value="1"/>
</dbReference>
<dbReference type="SUPFAM" id="SSF52058">
    <property type="entry name" value="L domain-like"/>
    <property type="match status" value="1"/>
</dbReference>
<dbReference type="InterPro" id="IPR032675">
    <property type="entry name" value="LRR_dom_sf"/>
</dbReference>
<dbReference type="InParanoid" id="A0A7N2LL49"/>
<dbReference type="InterPro" id="IPR035897">
    <property type="entry name" value="Toll_tir_struct_dom_sf"/>
</dbReference>
<dbReference type="Pfam" id="PF00931">
    <property type="entry name" value="NB-ARC"/>
    <property type="match status" value="1"/>
</dbReference>
<evidence type="ECO:0000256" key="3">
    <source>
        <dbReference type="ARBA" id="ARBA00022821"/>
    </source>
</evidence>
<dbReference type="Pfam" id="PF01582">
    <property type="entry name" value="TIR"/>
    <property type="match status" value="1"/>
</dbReference>
<gene>
    <name evidence="6" type="primary">LOC115992813</name>
</gene>
<dbReference type="OrthoDB" id="1936883at2759"/>
<dbReference type="GO" id="GO:0043531">
    <property type="term" value="F:ADP binding"/>
    <property type="evidence" value="ECO:0007669"/>
    <property type="project" value="InterPro"/>
</dbReference>
<sequence length="884" mass="101039">MAQKTCSSSSSSNQAWSYDVFVSFRGKDTHYKFTDHLFAALDRSGIHSFEDNRKLERGKDIWTELEKAIQKSRIAVIVFSENYADSRWCLEELGKIMECKRNLQQIVLPVFYEVDPSHLRNQKGSLEKAFVRHEKRFGVGKVDRWRAALIEAASLSGWDSQNLAHRSESKFIEEIIEYIVSKLNEMTHLTVAPYPVGIESRVQELNKLLSSSSSEVCMVGIWGIGGIGKTTIAKAIYNQLQRNFDGSCFLANVGGDSKHPKGLIHLQEKILSSIHANDNRKITLVDQGTTVLKDRAWCKRVLLVLDNVDHQDQLDKLAIRRSYFQPGSIIIITTRDKSMLKLAKVDESKIYMPPTLDYHESIKLFSWHAFEKDHPNEDYAELSEQVIGYARGLPLVLKVLGSNLSDKSIDEWEGTLETLKVIPDKEIQEKLMVSFNSLCDTQKELFLDLACFIVGMKKKYAFKILRDSYSGLKSDLGVLARQCLVAIDCSNRLTMHDMIRDMGREVARKERSRLWNHEDVLDVLEHDKERKLVKGIMLNCPGVHDLQVDAKAFSKMHQLRVLQLNYARLKGNFQCPSKKLRYLEWYGFPIESIPADLYLENLVALYMPYSSLIELWTGTKILKKLKFLDVSHSYHLRRTPDFSGIDNLEVLLLNNCTNLVEVHESVIDLSKLVTLDLKDRKNLWKLPLGIYNLKSRVNLSGCTKLDMVPSFGFKSPLTIFYSLRISSEVPLGSVGFIRKLLTQKGKRRRLESAVTHHPFHSQPPELIRPNLACCENLSQLSFEICQDLELIFARKISKSSSILNFQPGSKMRQIILKFQHDMEFPLPAGIDISKGLPPPVNDNVEVRVIPHAFLETFYHLRNLLSLVLGDGSNQLKHYANMNPI</sequence>
<dbReference type="Gene3D" id="1.10.8.430">
    <property type="entry name" value="Helical domain of apoptotic protease-activating factors"/>
    <property type="match status" value="1"/>
</dbReference>
<dbReference type="EnsemblPlants" id="QL05p000986:mrna">
    <property type="protein sequence ID" value="QL05p000986:mrna"/>
    <property type="gene ID" value="QL05p000986"/>
</dbReference>
<keyword evidence="7" id="KW-1185">Reference proteome</keyword>
<reference evidence="6 7" key="1">
    <citation type="journal article" date="2016" name="G3 (Bethesda)">
        <title>First Draft Assembly and Annotation of the Genome of a California Endemic Oak Quercus lobata Nee (Fagaceae).</title>
        <authorList>
            <person name="Sork V.L."/>
            <person name="Fitz-Gibbon S.T."/>
            <person name="Puiu D."/>
            <person name="Crepeau M."/>
            <person name="Gugger P.F."/>
            <person name="Sherman R."/>
            <person name="Stevens K."/>
            <person name="Langley C.H."/>
            <person name="Pellegrini M."/>
            <person name="Salzberg S.L."/>
        </authorList>
    </citation>
    <scope>NUCLEOTIDE SEQUENCE [LARGE SCALE GENOMIC DNA]</scope>
    <source>
        <strain evidence="6 7">cv. SW786</strain>
    </source>
</reference>
<organism evidence="6 7">
    <name type="scientific">Quercus lobata</name>
    <name type="common">Valley oak</name>
    <dbReference type="NCBI Taxonomy" id="97700"/>
    <lineage>
        <taxon>Eukaryota</taxon>
        <taxon>Viridiplantae</taxon>
        <taxon>Streptophyta</taxon>
        <taxon>Embryophyta</taxon>
        <taxon>Tracheophyta</taxon>
        <taxon>Spermatophyta</taxon>
        <taxon>Magnoliopsida</taxon>
        <taxon>eudicotyledons</taxon>
        <taxon>Gunneridae</taxon>
        <taxon>Pentapetalae</taxon>
        <taxon>rosids</taxon>
        <taxon>fabids</taxon>
        <taxon>Fagales</taxon>
        <taxon>Fagaceae</taxon>
        <taxon>Quercus</taxon>
    </lineage>
</organism>
<dbReference type="InterPro" id="IPR002182">
    <property type="entry name" value="NB-ARC"/>
</dbReference>
<dbReference type="SMART" id="SM00255">
    <property type="entry name" value="TIR"/>
    <property type="match status" value="1"/>
</dbReference>
<dbReference type="FunFam" id="3.40.50.10140:FF:000007">
    <property type="entry name" value="Disease resistance protein (TIR-NBS-LRR class)"/>
    <property type="match status" value="1"/>
</dbReference>
<keyword evidence="3" id="KW-0611">Plant defense</keyword>
<dbReference type="Gene3D" id="3.40.50.300">
    <property type="entry name" value="P-loop containing nucleotide triphosphate hydrolases"/>
    <property type="match status" value="1"/>
</dbReference>
<dbReference type="Gene3D" id="3.80.10.10">
    <property type="entry name" value="Ribonuclease Inhibitor"/>
    <property type="match status" value="1"/>
</dbReference>
<dbReference type="AlphaFoldDB" id="A0A7N2LL49"/>
<dbReference type="RefSeq" id="XP_030972913.1">
    <property type="nucleotide sequence ID" value="XM_031117053.1"/>
</dbReference>
<dbReference type="InterPro" id="IPR058192">
    <property type="entry name" value="WHD_ROQ1-like"/>
</dbReference>
<dbReference type="Proteomes" id="UP000594261">
    <property type="component" value="Chromosome 5"/>
</dbReference>
<proteinExistence type="predicted"/>
<evidence type="ECO:0000256" key="4">
    <source>
        <dbReference type="ARBA" id="ARBA00023027"/>
    </source>
</evidence>
<dbReference type="PROSITE" id="PS50104">
    <property type="entry name" value="TIR"/>
    <property type="match status" value="1"/>
</dbReference>
<dbReference type="SUPFAM" id="SSF46785">
    <property type="entry name" value="Winged helix' DNA-binding domain"/>
    <property type="match status" value="1"/>
</dbReference>
<evidence type="ECO:0000259" key="5">
    <source>
        <dbReference type="PROSITE" id="PS50104"/>
    </source>
</evidence>
<evidence type="ECO:0000313" key="6">
    <source>
        <dbReference type="EnsemblPlants" id="QL05p000986:mrna"/>
    </source>
</evidence>
<reference evidence="6" key="2">
    <citation type="submission" date="2021-01" db="UniProtKB">
        <authorList>
            <consortium name="EnsemblPlants"/>
        </authorList>
    </citation>
    <scope>IDENTIFICATION</scope>
</reference>
<feature type="domain" description="TIR" evidence="5">
    <location>
        <begin position="16"/>
        <end position="183"/>
    </location>
</feature>
<dbReference type="Gramene" id="QL05p000986:mrna">
    <property type="protein sequence ID" value="QL05p000986:mrna"/>
    <property type="gene ID" value="QL05p000986"/>
</dbReference>
<dbReference type="Pfam" id="PF23282">
    <property type="entry name" value="WHD_ROQ1"/>
    <property type="match status" value="1"/>
</dbReference>
<name>A0A7N2LL49_QUELO</name>
<protein>
    <recommendedName>
        <fullName evidence="5">TIR domain-containing protein</fullName>
    </recommendedName>
</protein>
<dbReference type="SUPFAM" id="SSF52200">
    <property type="entry name" value="Toll/Interleukin receptor TIR domain"/>
    <property type="match status" value="1"/>
</dbReference>
<evidence type="ECO:0000313" key="7">
    <source>
        <dbReference type="Proteomes" id="UP000594261"/>
    </source>
</evidence>
<dbReference type="GeneID" id="115992813"/>
<dbReference type="PANTHER" id="PTHR11017">
    <property type="entry name" value="LEUCINE-RICH REPEAT-CONTAINING PROTEIN"/>
    <property type="match status" value="1"/>
</dbReference>
<dbReference type="GO" id="GO:0007165">
    <property type="term" value="P:signal transduction"/>
    <property type="evidence" value="ECO:0007669"/>
    <property type="project" value="InterPro"/>
</dbReference>
<dbReference type="InterPro" id="IPR036390">
    <property type="entry name" value="WH_DNA-bd_sf"/>
</dbReference>
<accession>A0A7N2LL49</accession>
<dbReference type="SUPFAM" id="SSF52540">
    <property type="entry name" value="P-loop containing nucleoside triphosphate hydrolases"/>
    <property type="match status" value="1"/>
</dbReference>
<dbReference type="OMA" id="DINLWLH"/>
<dbReference type="KEGG" id="qlo:115992813"/>
<keyword evidence="1" id="KW-0433">Leucine-rich repeat</keyword>
<keyword evidence="4" id="KW-0520">NAD</keyword>
<dbReference type="PRINTS" id="PR00364">
    <property type="entry name" value="DISEASERSIST"/>
</dbReference>
<dbReference type="InterPro" id="IPR000157">
    <property type="entry name" value="TIR_dom"/>
</dbReference>
<dbReference type="InterPro" id="IPR027417">
    <property type="entry name" value="P-loop_NTPase"/>
</dbReference>